<proteinExistence type="predicted"/>
<gene>
    <name evidence="2" type="ORF">SAMN05216537_102205</name>
</gene>
<sequence>MKRVVGVILAFLMVFNLVVFTGQVGAFADGTTSNDVGESNQNTSSDTTSNGSVTVKILTNFVELTSVSQISKSSKTEIAMIPEKYGTNDVIMGLPDGSALVKPIALASDTDTLDSITEFSNLVYPSYSASKANLQNAAGTRCINPNQKDSVYVVQPSKAGKGFDLCPYGSIVYLSKGTEVIRDGNDSSIDGKYELTEDSWFYNCCGGGVSNVGPFFIYTYDEDVITYSANNVEIEFKEGSIPLIKAGTVDPSSLEAVIKVGGTTYTVPSIELTDDNTVNPDNDDYTVTAKVGLGTSYVTKEVKVATKLEESAVFARVKGGKYTGGIAKTFSKNDIEVGFILDGKSYTTSDFTLEEAYVDPINGDTKITIKYAEYTKEISAATAITGDVKANGTTGVKELINKVSTITPKTKSVINNNSISTVEAAIQIMETEKLDKYVNEAIDIGDANVAVKQDGTAAKLQAKVNTVDASVITNSLTPEEIIRVLAGEKVDLRLEVVVDETTDAKDTTGGQLIESNLNTNESAYYFTADLYKIFNDDEDNKSSITEFSDAISFTIDIPEEIRNEGRSFTLVASHELADGTFETFELVDIDDDDATFTASTTKLCTMALVYADEEVVEAPVIEAPIIEPEVVLNDGDVSPQTADLRNVLWTFIITVSAGAVLVVAFRKEFQ</sequence>
<dbReference type="AlphaFoldDB" id="A0A1H5SF17"/>
<keyword evidence="3" id="KW-1185">Reference proteome</keyword>
<evidence type="ECO:0000256" key="1">
    <source>
        <dbReference type="SAM" id="Phobius"/>
    </source>
</evidence>
<keyword evidence="1" id="KW-0472">Membrane</keyword>
<evidence type="ECO:0000313" key="2">
    <source>
        <dbReference type="EMBL" id="SEF49115.1"/>
    </source>
</evidence>
<accession>A0A1H5SF17</accession>
<keyword evidence="1" id="KW-1133">Transmembrane helix</keyword>
<reference evidence="2 3" key="1">
    <citation type="submission" date="2016-10" db="EMBL/GenBank/DDBJ databases">
        <authorList>
            <person name="de Groot N.N."/>
        </authorList>
    </citation>
    <scope>NUCLEOTIDE SEQUENCE [LARGE SCALE GENOMIC DNA]</scope>
    <source>
        <strain evidence="2 3">D15d</strain>
    </source>
</reference>
<dbReference type="Proteomes" id="UP000236726">
    <property type="component" value="Unassembled WGS sequence"/>
</dbReference>
<keyword evidence="1" id="KW-0812">Transmembrane</keyword>
<feature type="transmembrane region" description="Helical" evidence="1">
    <location>
        <begin position="647"/>
        <end position="665"/>
    </location>
</feature>
<evidence type="ECO:0000313" key="3">
    <source>
        <dbReference type="Proteomes" id="UP000236726"/>
    </source>
</evidence>
<protein>
    <submittedName>
        <fullName evidence="2">Uncharacterized protein</fullName>
    </submittedName>
</protein>
<name>A0A1H5SF17_9FIRM</name>
<organism evidence="2 3">
    <name type="scientific">Lachnospira multipara</name>
    <dbReference type="NCBI Taxonomy" id="28051"/>
    <lineage>
        <taxon>Bacteria</taxon>
        <taxon>Bacillati</taxon>
        <taxon>Bacillota</taxon>
        <taxon>Clostridia</taxon>
        <taxon>Lachnospirales</taxon>
        <taxon>Lachnospiraceae</taxon>
        <taxon>Lachnospira</taxon>
    </lineage>
</organism>
<dbReference type="EMBL" id="FNUL01000002">
    <property type="protein sequence ID" value="SEF49115.1"/>
    <property type="molecule type" value="Genomic_DNA"/>
</dbReference>